<sequence length="348" mass="37445">MYCGGQGAEVVTAVWVADGLTPKTCAVAPPHKTAPSKKSPHTNPPVKHTVPSTPSGKKAPFKKAPVRTKPAAFTVKGKTRTVEDDEDPDTMVSVLIMLATIEVETKHLVYMWATINKDAKAYIQNRGTTKSGAAAIPEHKCLGNMEFFFGVRGVAVVYSAPTATDFLTDAMGDAVDVNGPVEHHHLDFIQSDSFTLPLQKIKVSRAHAVSQNEPVFGADKESEVKQEDREKQTAEDNDEGGIFENEMEGDESIAAAKRKAKKDKPMPMEDAYTCGPCLKKLKPTDPDTGAVNNELVVPGQHVSNGKTLIKKSDRRQGIIQGPGQDHANEDAARPQASQATPAKRASNG</sequence>
<protein>
    <submittedName>
        <fullName evidence="2">Uncharacterized protein</fullName>
    </submittedName>
</protein>
<feature type="region of interest" description="Disordered" evidence="1">
    <location>
        <begin position="27"/>
        <end position="63"/>
    </location>
</feature>
<keyword evidence="3" id="KW-1185">Reference proteome</keyword>
<gene>
    <name evidence="2" type="ORF">BDK51DRAFT_34303</name>
</gene>
<feature type="region of interest" description="Disordered" evidence="1">
    <location>
        <begin position="212"/>
        <end position="248"/>
    </location>
</feature>
<evidence type="ECO:0000313" key="3">
    <source>
        <dbReference type="Proteomes" id="UP000269721"/>
    </source>
</evidence>
<reference evidence="3" key="1">
    <citation type="journal article" date="2018" name="Nat. Microbiol.">
        <title>Leveraging single-cell genomics to expand the fungal tree of life.</title>
        <authorList>
            <person name="Ahrendt S.R."/>
            <person name="Quandt C.A."/>
            <person name="Ciobanu D."/>
            <person name="Clum A."/>
            <person name="Salamov A."/>
            <person name="Andreopoulos B."/>
            <person name="Cheng J.F."/>
            <person name="Woyke T."/>
            <person name="Pelin A."/>
            <person name="Henrissat B."/>
            <person name="Reynolds N.K."/>
            <person name="Benny G.L."/>
            <person name="Smith M.E."/>
            <person name="James T.Y."/>
            <person name="Grigoriev I.V."/>
        </authorList>
    </citation>
    <scope>NUCLEOTIDE SEQUENCE [LARGE SCALE GENOMIC DNA]</scope>
</reference>
<name>A0A4P9W182_9FUNG</name>
<organism evidence="2 3">
    <name type="scientific">Blyttiomyces helicus</name>
    <dbReference type="NCBI Taxonomy" id="388810"/>
    <lineage>
        <taxon>Eukaryota</taxon>
        <taxon>Fungi</taxon>
        <taxon>Fungi incertae sedis</taxon>
        <taxon>Chytridiomycota</taxon>
        <taxon>Chytridiomycota incertae sedis</taxon>
        <taxon>Chytridiomycetes</taxon>
        <taxon>Chytridiomycetes incertae sedis</taxon>
        <taxon>Blyttiomyces</taxon>
    </lineage>
</organism>
<dbReference type="AlphaFoldDB" id="A0A4P9W182"/>
<dbReference type="EMBL" id="KZ998673">
    <property type="protein sequence ID" value="RKO85864.1"/>
    <property type="molecule type" value="Genomic_DNA"/>
</dbReference>
<feature type="compositionally biased region" description="Basic and acidic residues" evidence="1">
    <location>
        <begin position="218"/>
        <end position="234"/>
    </location>
</feature>
<proteinExistence type="predicted"/>
<accession>A0A4P9W182</accession>
<dbReference type="Proteomes" id="UP000269721">
    <property type="component" value="Unassembled WGS sequence"/>
</dbReference>
<feature type="compositionally biased region" description="Acidic residues" evidence="1">
    <location>
        <begin position="235"/>
        <end position="248"/>
    </location>
</feature>
<evidence type="ECO:0000256" key="1">
    <source>
        <dbReference type="SAM" id="MobiDB-lite"/>
    </source>
</evidence>
<feature type="region of interest" description="Disordered" evidence="1">
    <location>
        <begin position="282"/>
        <end position="348"/>
    </location>
</feature>
<feature type="compositionally biased region" description="Polar residues" evidence="1">
    <location>
        <begin position="335"/>
        <end position="348"/>
    </location>
</feature>
<evidence type="ECO:0000313" key="2">
    <source>
        <dbReference type="EMBL" id="RKO85864.1"/>
    </source>
</evidence>